<dbReference type="Pfam" id="PF21782">
    <property type="entry name" value="WHD_PKMT"/>
    <property type="match status" value="1"/>
</dbReference>
<dbReference type="HOGENOM" id="CLU_1892610_0_0_4"/>
<gene>
    <name evidence="2" type="ORF">LT85_3480</name>
</gene>
<protein>
    <recommendedName>
        <fullName evidence="1">PKMT C-terminal winged helix domain-containing protein</fullName>
    </recommendedName>
</protein>
<dbReference type="AlphaFoldDB" id="A0A0A1FD09"/>
<feature type="domain" description="PKMT C-terminal winged helix" evidence="1">
    <location>
        <begin position="30"/>
        <end position="129"/>
    </location>
</feature>
<reference evidence="3" key="1">
    <citation type="journal article" date="2014" name="Soil Biol. Biochem.">
        <title>Structure and function of bacterial communities in ageing soils: Insights from the Mendocino ecological staircase.</title>
        <authorList>
            <person name="Uroz S."/>
            <person name="Tech J.J."/>
            <person name="Sawaya N.A."/>
            <person name="Frey-Klett P."/>
            <person name="Leveau J.H.J."/>
        </authorList>
    </citation>
    <scope>NUCLEOTIDE SEQUENCE [LARGE SCALE GENOMIC DNA]</scope>
    <source>
        <strain evidence="3">Cal35</strain>
    </source>
</reference>
<evidence type="ECO:0000259" key="1">
    <source>
        <dbReference type="Pfam" id="PF21782"/>
    </source>
</evidence>
<keyword evidence="3" id="KW-1185">Reference proteome</keyword>
<dbReference type="RefSeq" id="WP_052135279.1">
    <property type="nucleotide sequence ID" value="NZ_CP009962.1"/>
</dbReference>
<dbReference type="KEGG" id="care:LT85_3480"/>
<dbReference type="Proteomes" id="UP000030302">
    <property type="component" value="Chromosome"/>
</dbReference>
<accession>A0A0A1FD09</accession>
<organism evidence="2 3">
    <name type="scientific">Collimonas arenae</name>
    <dbReference type="NCBI Taxonomy" id="279058"/>
    <lineage>
        <taxon>Bacteria</taxon>
        <taxon>Pseudomonadati</taxon>
        <taxon>Pseudomonadota</taxon>
        <taxon>Betaproteobacteria</taxon>
        <taxon>Burkholderiales</taxon>
        <taxon>Oxalobacteraceae</taxon>
        <taxon>Collimonas</taxon>
    </lineage>
</organism>
<sequence>MITQLMEVLVIRGAVNFRVQALDVAPAVAEQPLALAFARADLTLAPNADTTNLWHQGVRLNIIEKILLPKLDENHTQEQLIAHILQKEQQNTLEFKHKEGHRLTDPQALQEAAAEHVGNALRALRYNALLINPR</sequence>
<dbReference type="InterPro" id="IPR048976">
    <property type="entry name" value="WHD_PKMT"/>
</dbReference>
<dbReference type="STRING" id="279058.LT85_3480"/>
<proteinExistence type="predicted"/>
<evidence type="ECO:0000313" key="3">
    <source>
        <dbReference type="Proteomes" id="UP000030302"/>
    </source>
</evidence>
<dbReference type="EMBL" id="CP009962">
    <property type="protein sequence ID" value="AIY42638.1"/>
    <property type="molecule type" value="Genomic_DNA"/>
</dbReference>
<name>A0A0A1FD09_9BURK</name>
<evidence type="ECO:0000313" key="2">
    <source>
        <dbReference type="EMBL" id="AIY42638.1"/>
    </source>
</evidence>